<dbReference type="HOGENOM" id="CLU_012494_22_0_1"/>
<dbReference type="PANTHER" id="PTHR23024">
    <property type="entry name" value="ARYLACETAMIDE DEACETYLASE"/>
    <property type="match status" value="1"/>
</dbReference>
<evidence type="ECO:0000259" key="1">
    <source>
        <dbReference type="Pfam" id="PF07859"/>
    </source>
</evidence>
<dbReference type="Gene3D" id="3.40.50.1820">
    <property type="entry name" value="alpha/beta hydrolase"/>
    <property type="match status" value="1"/>
</dbReference>
<dbReference type="Gramene" id="OPUNC07G15500.1">
    <property type="protein sequence ID" value="OPUNC07G15500.1"/>
    <property type="gene ID" value="OPUNC07G15500"/>
</dbReference>
<dbReference type="AlphaFoldDB" id="A0A0E0LLH7"/>
<dbReference type="OMA" id="WADDENV"/>
<dbReference type="eggNOG" id="KOG1515">
    <property type="taxonomic scope" value="Eukaryota"/>
</dbReference>
<organism evidence="2">
    <name type="scientific">Oryza punctata</name>
    <name type="common">Red rice</name>
    <dbReference type="NCBI Taxonomy" id="4537"/>
    <lineage>
        <taxon>Eukaryota</taxon>
        <taxon>Viridiplantae</taxon>
        <taxon>Streptophyta</taxon>
        <taxon>Embryophyta</taxon>
        <taxon>Tracheophyta</taxon>
        <taxon>Spermatophyta</taxon>
        <taxon>Magnoliopsida</taxon>
        <taxon>Liliopsida</taxon>
        <taxon>Poales</taxon>
        <taxon>Poaceae</taxon>
        <taxon>BOP clade</taxon>
        <taxon>Oryzoideae</taxon>
        <taxon>Oryzeae</taxon>
        <taxon>Oryzinae</taxon>
        <taxon>Oryza</taxon>
    </lineage>
</organism>
<dbReference type="SUPFAM" id="SSF53474">
    <property type="entry name" value="alpha/beta-Hydrolases"/>
    <property type="match status" value="1"/>
</dbReference>
<name>A0A0E0LLH7_ORYPU</name>
<dbReference type="GO" id="GO:0016787">
    <property type="term" value="F:hydrolase activity"/>
    <property type="evidence" value="ECO:0007669"/>
    <property type="project" value="InterPro"/>
</dbReference>
<protein>
    <recommendedName>
        <fullName evidence="1">Alpha/beta hydrolase fold-3 domain-containing protein</fullName>
    </recommendedName>
</protein>
<evidence type="ECO:0000313" key="2">
    <source>
        <dbReference type="EnsemblPlants" id="OPUNC07G15500.1"/>
    </source>
</evidence>
<proteinExistence type="predicted"/>
<dbReference type="PANTHER" id="PTHR23024:SF563">
    <property type="entry name" value="OS09G0435700 PROTEIN"/>
    <property type="match status" value="1"/>
</dbReference>
<evidence type="ECO:0000313" key="3">
    <source>
        <dbReference type="Proteomes" id="UP000026962"/>
    </source>
</evidence>
<dbReference type="EnsemblPlants" id="OPUNC07G15500.1">
    <property type="protein sequence ID" value="OPUNC07G15500.1"/>
    <property type="gene ID" value="OPUNC07G15500"/>
</dbReference>
<dbReference type="InterPro" id="IPR050466">
    <property type="entry name" value="Carboxylest/Gibb_receptor"/>
</dbReference>
<dbReference type="STRING" id="4537.A0A0E0LLH7"/>
<dbReference type="Pfam" id="PF07859">
    <property type="entry name" value="Abhydrolase_3"/>
    <property type="match status" value="1"/>
</dbReference>
<reference evidence="2" key="1">
    <citation type="submission" date="2015-04" db="UniProtKB">
        <authorList>
            <consortium name="EnsemblPlants"/>
        </authorList>
    </citation>
    <scope>IDENTIFICATION</scope>
</reference>
<keyword evidence="3" id="KW-1185">Reference proteome</keyword>
<accession>A0A0E0LLH7</accession>
<dbReference type="Proteomes" id="UP000026962">
    <property type="component" value="Chromosome 7"/>
</dbReference>
<feature type="domain" description="Alpha/beta hydrolase fold-3" evidence="1">
    <location>
        <begin position="87"/>
        <end position="307"/>
    </location>
</feature>
<dbReference type="InterPro" id="IPR013094">
    <property type="entry name" value="AB_hydrolase_3"/>
</dbReference>
<sequence length="437" mass="47582">MHAQNIVAGDVAVYLRPFIRKYNDGRVERILRSNFVPASEDPAASRGVATRDVIIDEHKGVYARLFLPSGGATVRGTDTDDRRLPVVVYIHGGSFCTESAFCRTYHRYATSLASCAGALVVSVEYRLAPEHPVPAAHDDAWAALRWTASLSDPWLANYADPSRTFIAGDSAGGHIAYRTAVRASREGDSHGVDIEGLIVIHPYFWGAHMLPSEAAWDGESVITPETVENVWPFVTAGQAGNDDPWIDPSVEEIASLTCRRTLVAVAEDFLGQRGRLLAARMRGCAWAGGDGDNVTVVESEGEDHGFHLYSPLRATSRRLMESIVQFINERSTTATLPWPAGVLPELHQCSPLGARKGKLLSVPSRPYQGIFLNGPDLQAQRGPSAMEINNTLTVGLDKASKRGFGLFTAWAKLNNCRAIKRPLSASVSRSIVAKNFF</sequence>
<reference evidence="2" key="2">
    <citation type="submission" date="2018-05" db="EMBL/GenBank/DDBJ databases">
        <title>OpunRS2 (Oryza punctata Reference Sequence Version 2).</title>
        <authorList>
            <person name="Zhang J."/>
            <person name="Kudrna D."/>
            <person name="Lee S."/>
            <person name="Talag J."/>
            <person name="Welchert J."/>
            <person name="Wing R.A."/>
        </authorList>
    </citation>
    <scope>NUCLEOTIDE SEQUENCE [LARGE SCALE GENOMIC DNA]</scope>
</reference>
<dbReference type="InterPro" id="IPR029058">
    <property type="entry name" value="AB_hydrolase_fold"/>
</dbReference>